<keyword evidence="11" id="KW-1185">Reference proteome</keyword>
<reference evidence="11" key="1">
    <citation type="journal article" date="2015" name="Nat. Genet.">
        <title>The pineapple genome and the evolution of CAM photosynthesis.</title>
        <authorList>
            <person name="Ming R."/>
            <person name="VanBuren R."/>
            <person name="Wai C.M."/>
            <person name="Tang H."/>
            <person name="Schatz M.C."/>
            <person name="Bowers J.E."/>
            <person name="Lyons E."/>
            <person name="Wang M.L."/>
            <person name="Chen J."/>
            <person name="Biggers E."/>
            <person name="Zhang J."/>
            <person name="Huang L."/>
            <person name="Zhang L."/>
            <person name="Miao W."/>
            <person name="Zhang J."/>
            <person name="Ye Z."/>
            <person name="Miao C."/>
            <person name="Lin Z."/>
            <person name="Wang H."/>
            <person name="Zhou H."/>
            <person name="Yim W.C."/>
            <person name="Priest H.D."/>
            <person name="Zheng C."/>
            <person name="Woodhouse M."/>
            <person name="Edger P.P."/>
            <person name="Guyot R."/>
            <person name="Guo H.B."/>
            <person name="Guo H."/>
            <person name="Zheng G."/>
            <person name="Singh R."/>
            <person name="Sharma A."/>
            <person name="Min X."/>
            <person name="Zheng Y."/>
            <person name="Lee H."/>
            <person name="Gurtowski J."/>
            <person name="Sedlazeck F.J."/>
            <person name="Harkess A."/>
            <person name="McKain M.R."/>
            <person name="Liao Z."/>
            <person name="Fang J."/>
            <person name="Liu J."/>
            <person name="Zhang X."/>
            <person name="Zhang Q."/>
            <person name="Hu W."/>
            <person name="Qin Y."/>
            <person name="Wang K."/>
            <person name="Chen L.Y."/>
            <person name="Shirley N."/>
            <person name="Lin Y.R."/>
            <person name="Liu L.Y."/>
            <person name="Hernandez A.G."/>
            <person name="Wright C.L."/>
            <person name="Bulone V."/>
            <person name="Tuskan G.A."/>
            <person name="Heath K."/>
            <person name="Zee F."/>
            <person name="Moore P.H."/>
            <person name="Sunkar R."/>
            <person name="Leebens-Mack J.H."/>
            <person name="Mockler T."/>
            <person name="Bennetzen J.L."/>
            <person name="Freeling M."/>
            <person name="Sankoff D."/>
            <person name="Paterson A.H."/>
            <person name="Zhu X."/>
            <person name="Yang X."/>
            <person name="Smith J.A."/>
            <person name="Cushman J.C."/>
            <person name="Paull R.E."/>
            <person name="Yu Q."/>
        </authorList>
    </citation>
    <scope>NUCLEOTIDE SEQUENCE [LARGE SCALE GENOMIC DNA]</scope>
    <source>
        <strain evidence="11">cv. F153</strain>
    </source>
</reference>
<keyword evidence="6" id="KW-0325">Glycoprotein</keyword>
<feature type="signal peptide" evidence="9">
    <location>
        <begin position="1"/>
        <end position="24"/>
    </location>
</feature>
<protein>
    <recommendedName>
        <fullName evidence="3">pectinesterase</fullName>
        <ecNumber evidence="3">3.1.1.11</ecNumber>
    </recommendedName>
</protein>
<dbReference type="GeneID" id="109724407"/>
<organism evidence="11 12">
    <name type="scientific">Ananas comosus</name>
    <name type="common">Pineapple</name>
    <name type="synonym">Ananas ananas</name>
    <dbReference type="NCBI Taxonomy" id="4615"/>
    <lineage>
        <taxon>Eukaryota</taxon>
        <taxon>Viridiplantae</taxon>
        <taxon>Streptophyta</taxon>
        <taxon>Embryophyta</taxon>
        <taxon>Tracheophyta</taxon>
        <taxon>Spermatophyta</taxon>
        <taxon>Magnoliopsida</taxon>
        <taxon>Liliopsida</taxon>
        <taxon>Poales</taxon>
        <taxon>Bromeliaceae</taxon>
        <taxon>Bromelioideae</taxon>
        <taxon>Ananas</taxon>
    </lineage>
</organism>
<dbReference type="RefSeq" id="XP_020108816.1">
    <property type="nucleotide sequence ID" value="XM_020253227.1"/>
</dbReference>
<dbReference type="Gene3D" id="2.160.20.10">
    <property type="entry name" value="Single-stranded right-handed beta-helix, Pectin lyase-like"/>
    <property type="match status" value="1"/>
</dbReference>
<dbReference type="Proteomes" id="UP000515123">
    <property type="component" value="Linkage group 18"/>
</dbReference>
<dbReference type="InterPro" id="IPR000070">
    <property type="entry name" value="Pectinesterase_cat"/>
</dbReference>
<evidence type="ECO:0000256" key="5">
    <source>
        <dbReference type="ARBA" id="ARBA00023085"/>
    </source>
</evidence>
<dbReference type="InterPro" id="IPR011050">
    <property type="entry name" value="Pectin_lyase_fold/virulence"/>
</dbReference>
<evidence type="ECO:0000313" key="11">
    <source>
        <dbReference type="Proteomes" id="UP000515123"/>
    </source>
</evidence>
<keyword evidence="5" id="KW-0063">Aspartyl esterase</keyword>
<dbReference type="PANTHER" id="PTHR31321">
    <property type="entry name" value="ACYL-COA THIOESTER HYDROLASE YBHC-RELATED"/>
    <property type="match status" value="1"/>
</dbReference>
<keyword evidence="9" id="KW-0732">Signal</keyword>
<sequence>MSQSPLSTLFVAILLLSISSSIFADALVDGKRKDIVDAPLLTSKIGANRTVLVGPAEEYRTVQAAIDAVPEGNSDWIIVHLRAGVYREKVIIPENKPFIYLRGNGKGRTAIVWDDSSTNNTESATFTVRADNFVAFGISFKNDAPIGVPSTPFNQSVAAMVSGDKAAFYHCAFYSPHNTLFDHKGRHYYESCYIQGNIDFIFGRGQSIFQSCEIFVLPDRRTKILGSITAHNRRSADDDSGFVFLKGKVYGVGDVFLGRANEAYSRVVFAGTYLSKTITPAGWTNWSYAGKTDNLLIGEFACQGPGADPAHRVRWSRQLSEQDVAPFLSIDFINGKEWLPVYY</sequence>
<dbReference type="UniPathway" id="UPA00545">
    <property type="reaction ID" value="UER00823"/>
</dbReference>
<dbReference type="AlphaFoldDB" id="A0A6P5GJG5"/>
<comment type="catalytic activity">
    <reaction evidence="7">
        <text>[(1-&gt;4)-alpha-D-galacturonosyl methyl ester](n) + n H2O = [(1-&gt;4)-alpha-D-galacturonosyl](n) + n methanol + n H(+)</text>
        <dbReference type="Rhea" id="RHEA:22380"/>
        <dbReference type="Rhea" id="RHEA-COMP:14570"/>
        <dbReference type="Rhea" id="RHEA-COMP:14573"/>
        <dbReference type="ChEBI" id="CHEBI:15377"/>
        <dbReference type="ChEBI" id="CHEBI:15378"/>
        <dbReference type="ChEBI" id="CHEBI:17790"/>
        <dbReference type="ChEBI" id="CHEBI:140522"/>
        <dbReference type="ChEBI" id="CHEBI:140523"/>
        <dbReference type="EC" id="3.1.1.11"/>
    </reaction>
</comment>
<dbReference type="GO" id="GO:0045490">
    <property type="term" value="P:pectin catabolic process"/>
    <property type="evidence" value="ECO:0007669"/>
    <property type="project" value="UniProtKB-UniPathway"/>
</dbReference>
<comment type="similarity">
    <text evidence="2">Belongs to the pectinesterase family.</text>
</comment>
<evidence type="ECO:0000313" key="12">
    <source>
        <dbReference type="RefSeq" id="XP_020108816.1"/>
    </source>
</evidence>
<dbReference type="GO" id="GO:0030599">
    <property type="term" value="F:pectinesterase activity"/>
    <property type="evidence" value="ECO:0007669"/>
    <property type="project" value="UniProtKB-EC"/>
</dbReference>
<gene>
    <name evidence="12" type="primary">LOC109724407</name>
</gene>
<dbReference type="Pfam" id="PF01095">
    <property type="entry name" value="Pectinesterase"/>
    <property type="match status" value="1"/>
</dbReference>
<accession>A0A6P5GJG5</accession>
<feature type="domain" description="Pectinesterase catalytic" evidence="10">
    <location>
        <begin position="57"/>
        <end position="335"/>
    </location>
</feature>
<evidence type="ECO:0000256" key="4">
    <source>
        <dbReference type="ARBA" id="ARBA00022801"/>
    </source>
</evidence>
<dbReference type="PANTHER" id="PTHR31321:SF98">
    <property type="entry name" value="PECTINESTERASE 67-RELATED"/>
    <property type="match status" value="1"/>
</dbReference>
<evidence type="ECO:0000256" key="2">
    <source>
        <dbReference type="ARBA" id="ARBA00008891"/>
    </source>
</evidence>
<evidence type="ECO:0000256" key="7">
    <source>
        <dbReference type="ARBA" id="ARBA00047928"/>
    </source>
</evidence>
<keyword evidence="4" id="KW-0378">Hydrolase</keyword>
<feature type="chain" id="PRO_5028384926" description="pectinesterase" evidence="9">
    <location>
        <begin position="25"/>
        <end position="343"/>
    </location>
</feature>
<dbReference type="FunFam" id="2.160.20.10:FF:000013">
    <property type="entry name" value="Pectinesterase"/>
    <property type="match status" value="1"/>
</dbReference>
<reference evidence="12" key="2">
    <citation type="submission" date="2025-08" db="UniProtKB">
        <authorList>
            <consortium name="RefSeq"/>
        </authorList>
    </citation>
    <scope>IDENTIFICATION</scope>
    <source>
        <tissue evidence="12">Leaf</tissue>
    </source>
</reference>
<evidence type="ECO:0000259" key="10">
    <source>
        <dbReference type="Pfam" id="PF01095"/>
    </source>
</evidence>
<dbReference type="EC" id="3.1.1.11" evidence="3"/>
<dbReference type="SUPFAM" id="SSF51126">
    <property type="entry name" value="Pectin lyase-like"/>
    <property type="match status" value="1"/>
</dbReference>
<comment type="function">
    <text evidence="8">Acts in the modification of cell walls via demethylesterification of cell wall pectin.</text>
</comment>
<proteinExistence type="inferred from homology"/>
<dbReference type="GO" id="GO:0042545">
    <property type="term" value="P:cell wall modification"/>
    <property type="evidence" value="ECO:0007669"/>
    <property type="project" value="InterPro"/>
</dbReference>
<comment type="pathway">
    <text evidence="1">Glycan metabolism; pectin degradation; 2-dehydro-3-deoxy-D-gluconate from pectin: step 1/5.</text>
</comment>
<evidence type="ECO:0000256" key="6">
    <source>
        <dbReference type="ARBA" id="ARBA00023180"/>
    </source>
</evidence>
<dbReference type="OrthoDB" id="2019149at2759"/>
<dbReference type="InterPro" id="IPR012334">
    <property type="entry name" value="Pectin_lyas_fold"/>
</dbReference>
<evidence type="ECO:0000256" key="9">
    <source>
        <dbReference type="SAM" id="SignalP"/>
    </source>
</evidence>
<evidence type="ECO:0000256" key="8">
    <source>
        <dbReference type="ARBA" id="ARBA00057335"/>
    </source>
</evidence>
<name>A0A6P5GJG5_ANACO</name>
<evidence type="ECO:0000256" key="3">
    <source>
        <dbReference type="ARBA" id="ARBA00013229"/>
    </source>
</evidence>
<evidence type="ECO:0000256" key="1">
    <source>
        <dbReference type="ARBA" id="ARBA00005184"/>
    </source>
</evidence>